<name>A0A1J1HP61_9DIPT</name>
<dbReference type="AlphaFoldDB" id="A0A1J1HP61"/>
<evidence type="ECO:0000313" key="2">
    <source>
        <dbReference type="EMBL" id="CRK89840.1"/>
    </source>
</evidence>
<evidence type="ECO:0000313" key="3">
    <source>
        <dbReference type="Proteomes" id="UP000183832"/>
    </source>
</evidence>
<sequence length="67" mass="7902">MSIKIFWFLRFRLKEECLRNQDSSFPLSKLKSKSDVDDYDLNKAKERLHSSTEMRKKAASTLLSVPH</sequence>
<accession>A0A1J1HP61</accession>
<reference evidence="2 3" key="1">
    <citation type="submission" date="2015-04" db="EMBL/GenBank/DDBJ databases">
        <authorList>
            <person name="Syromyatnikov M.Y."/>
            <person name="Popov V.N."/>
        </authorList>
    </citation>
    <scope>NUCLEOTIDE SEQUENCE [LARGE SCALE GENOMIC DNA]</scope>
</reference>
<protein>
    <submittedName>
        <fullName evidence="2">CLUMA_CG003412, isoform A</fullName>
    </submittedName>
</protein>
<organism evidence="2 3">
    <name type="scientific">Clunio marinus</name>
    <dbReference type="NCBI Taxonomy" id="568069"/>
    <lineage>
        <taxon>Eukaryota</taxon>
        <taxon>Metazoa</taxon>
        <taxon>Ecdysozoa</taxon>
        <taxon>Arthropoda</taxon>
        <taxon>Hexapoda</taxon>
        <taxon>Insecta</taxon>
        <taxon>Pterygota</taxon>
        <taxon>Neoptera</taxon>
        <taxon>Endopterygota</taxon>
        <taxon>Diptera</taxon>
        <taxon>Nematocera</taxon>
        <taxon>Chironomoidea</taxon>
        <taxon>Chironomidae</taxon>
        <taxon>Clunio</taxon>
    </lineage>
</organism>
<proteinExistence type="predicted"/>
<gene>
    <name evidence="2" type="ORF">CLUMA_CG003412</name>
</gene>
<dbReference type="EMBL" id="CVRI01000014">
    <property type="protein sequence ID" value="CRK89840.1"/>
    <property type="molecule type" value="Genomic_DNA"/>
</dbReference>
<evidence type="ECO:0000256" key="1">
    <source>
        <dbReference type="SAM" id="MobiDB-lite"/>
    </source>
</evidence>
<dbReference type="Proteomes" id="UP000183832">
    <property type="component" value="Unassembled WGS sequence"/>
</dbReference>
<feature type="region of interest" description="Disordered" evidence="1">
    <location>
        <begin position="48"/>
        <end position="67"/>
    </location>
</feature>
<keyword evidence="3" id="KW-1185">Reference proteome</keyword>